<sequence>MHETNPFVSPQHVAEPVTEAIGDPTRPKPWSVLSVLATLLMGGIVLLSQASTLLNHWPPLANLGRSGGDTILDVNIGLILVQTVILGFWVGVGSGPMVVRLVGSLVFVVGLCLEAALVDERPAIAAALGYLVAATTSAGLETFLLACRSQRSYREVAIACMRTIIPLVAAIGVIACDSVYQGLSPTWHIWLSFGAYGAMGVGIAVAGIFLLLRKHDLLSRGKLVGIVLFFLTPPAVGMMELLVDGHSHHAMELAIIVAIVQVTFFVLFHATQRIMRSYGGSYVPLALVTSEPGET</sequence>
<protein>
    <submittedName>
        <fullName evidence="2">Uncharacterized protein</fullName>
    </submittedName>
</protein>
<evidence type="ECO:0000256" key="1">
    <source>
        <dbReference type="SAM" id="Phobius"/>
    </source>
</evidence>
<proteinExistence type="predicted"/>
<name>A0A2S8FLE6_9BACT</name>
<keyword evidence="1" id="KW-0812">Transmembrane</keyword>
<feature type="transmembrane region" description="Helical" evidence="1">
    <location>
        <begin position="97"/>
        <end position="117"/>
    </location>
</feature>
<dbReference type="EMBL" id="PUIB01000018">
    <property type="protein sequence ID" value="PQO33005.1"/>
    <property type="molecule type" value="Genomic_DNA"/>
</dbReference>
<feature type="transmembrane region" description="Helical" evidence="1">
    <location>
        <begin position="156"/>
        <end position="175"/>
    </location>
</feature>
<evidence type="ECO:0000313" key="2">
    <source>
        <dbReference type="EMBL" id="PQO33005.1"/>
    </source>
</evidence>
<dbReference type="OrthoDB" id="304007at2"/>
<keyword evidence="1" id="KW-1133">Transmembrane helix</keyword>
<keyword evidence="1" id="KW-0472">Membrane</keyword>
<accession>A0A2S8FLE6</accession>
<feature type="transmembrane region" description="Helical" evidence="1">
    <location>
        <begin position="223"/>
        <end position="243"/>
    </location>
</feature>
<gene>
    <name evidence="2" type="ORF">C5Y98_17875</name>
</gene>
<feature type="transmembrane region" description="Helical" evidence="1">
    <location>
        <begin position="123"/>
        <end position="144"/>
    </location>
</feature>
<feature type="transmembrane region" description="Helical" evidence="1">
    <location>
        <begin position="249"/>
        <end position="268"/>
    </location>
</feature>
<feature type="transmembrane region" description="Helical" evidence="1">
    <location>
        <begin position="187"/>
        <end position="211"/>
    </location>
</feature>
<feature type="transmembrane region" description="Helical" evidence="1">
    <location>
        <begin position="30"/>
        <end position="50"/>
    </location>
</feature>
<comment type="caution">
    <text evidence="2">The sequence shown here is derived from an EMBL/GenBank/DDBJ whole genome shotgun (WGS) entry which is preliminary data.</text>
</comment>
<evidence type="ECO:0000313" key="3">
    <source>
        <dbReference type="Proteomes" id="UP000239388"/>
    </source>
</evidence>
<reference evidence="2 3" key="1">
    <citation type="submission" date="2018-02" db="EMBL/GenBank/DDBJ databases">
        <title>Comparative genomes isolates from brazilian mangrove.</title>
        <authorList>
            <person name="Araujo J.E."/>
            <person name="Taketani R.G."/>
            <person name="Silva M.C.P."/>
            <person name="Loureco M.V."/>
            <person name="Andreote F.D."/>
        </authorList>
    </citation>
    <scope>NUCLEOTIDE SEQUENCE [LARGE SCALE GENOMIC DNA]</scope>
    <source>
        <strain evidence="2 3">NAP PRIS-MGV</strain>
    </source>
</reference>
<dbReference type="RefSeq" id="WP_105356100.1">
    <property type="nucleotide sequence ID" value="NZ_PUIB01000018.1"/>
</dbReference>
<organism evidence="2 3">
    <name type="scientific">Blastopirellula marina</name>
    <dbReference type="NCBI Taxonomy" id="124"/>
    <lineage>
        <taxon>Bacteria</taxon>
        <taxon>Pseudomonadati</taxon>
        <taxon>Planctomycetota</taxon>
        <taxon>Planctomycetia</taxon>
        <taxon>Pirellulales</taxon>
        <taxon>Pirellulaceae</taxon>
        <taxon>Blastopirellula</taxon>
    </lineage>
</organism>
<dbReference type="AlphaFoldDB" id="A0A2S8FLE6"/>
<feature type="transmembrane region" description="Helical" evidence="1">
    <location>
        <begin position="70"/>
        <end position="90"/>
    </location>
</feature>
<dbReference type="Proteomes" id="UP000239388">
    <property type="component" value="Unassembled WGS sequence"/>
</dbReference>